<organism evidence="1 2">
    <name type="scientific">Portunus trituberculatus</name>
    <name type="common">Swimming crab</name>
    <name type="synonym">Neptunus trituberculatus</name>
    <dbReference type="NCBI Taxonomy" id="210409"/>
    <lineage>
        <taxon>Eukaryota</taxon>
        <taxon>Metazoa</taxon>
        <taxon>Ecdysozoa</taxon>
        <taxon>Arthropoda</taxon>
        <taxon>Crustacea</taxon>
        <taxon>Multicrustacea</taxon>
        <taxon>Malacostraca</taxon>
        <taxon>Eumalacostraca</taxon>
        <taxon>Eucarida</taxon>
        <taxon>Decapoda</taxon>
        <taxon>Pleocyemata</taxon>
        <taxon>Brachyura</taxon>
        <taxon>Eubrachyura</taxon>
        <taxon>Portunoidea</taxon>
        <taxon>Portunidae</taxon>
        <taxon>Portuninae</taxon>
        <taxon>Portunus</taxon>
    </lineage>
</organism>
<keyword evidence="2" id="KW-1185">Reference proteome</keyword>
<evidence type="ECO:0000313" key="2">
    <source>
        <dbReference type="Proteomes" id="UP000324222"/>
    </source>
</evidence>
<protein>
    <submittedName>
        <fullName evidence="1">Uncharacterized protein</fullName>
    </submittedName>
</protein>
<sequence>MEGADGMEKTEHQRQRKDPLDFPIILWAQPPMFSVPRNTPATIVISSISKAKLFQIFANNSTLDDSGFVPPSPPPFDYFMPSIKVLRNDVFHALADLNPQKTYGPNGSLLLFSRTVLPCFHLAWPNSQLCLSTSTFPSCWKFASIQPVLKKKMTVLIPQTTVLKL</sequence>
<reference evidence="1 2" key="1">
    <citation type="submission" date="2019-05" db="EMBL/GenBank/DDBJ databases">
        <title>Another draft genome of Portunus trituberculatus and its Hox gene families provides insights of decapod evolution.</title>
        <authorList>
            <person name="Jeong J.-H."/>
            <person name="Song I."/>
            <person name="Kim S."/>
            <person name="Choi T."/>
            <person name="Kim D."/>
            <person name="Ryu S."/>
            <person name="Kim W."/>
        </authorList>
    </citation>
    <scope>NUCLEOTIDE SEQUENCE [LARGE SCALE GENOMIC DNA]</scope>
    <source>
        <tissue evidence="1">Muscle</tissue>
    </source>
</reference>
<dbReference type="EMBL" id="VSRR010029055">
    <property type="protein sequence ID" value="MPC69217.1"/>
    <property type="molecule type" value="Genomic_DNA"/>
</dbReference>
<proteinExistence type="predicted"/>
<dbReference type="AlphaFoldDB" id="A0A5B7HIY4"/>
<name>A0A5B7HIY4_PORTR</name>
<gene>
    <name evidence="1" type="ORF">E2C01_063434</name>
</gene>
<accession>A0A5B7HIY4</accession>
<evidence type="ECO:0000313" key="1">
    <source>
        <dbReference type="EMBL" id="MPC69217.1"/>
    </source>
</evidence>
<comment type="caution">
    <text evidence="1">The sequence shown here is derived from an EMBL/GenBank/DDBJ whole genome shotgun (WGS) entry which is preliminary data.</text>
</comment>
<dbReference type="Proteomes" id="UP000324222">
    <property type="component" value="Unassembled WGS sequence"/>
</dbReference>